<dbReference type="InParanoid" id="A0A024G833"/>
<keyword evidence="9" id="KW-1185">Reference proteome</keyword>
<dbReference type="GO" id="GO:0005783">
    <property type="term" value="C:endoplasmic reticulum"/>
    <property type="evidence" value="ECO:0007669"/>
    <property type="project" value="TreeGrafter"/>
</dbReference>
<keyword evidence="4 7" id="KW-1133">Transmembrane helix</keyword>
<evidence type="ECO:0000256" key="7">
    <source>
        <dbReference type="SAM" id="Phobius"/>
    </source>
</evidence>
<protein>
    <submittedName>
        <fullName evidence="8">Uncharacterized protein</fullName>
    </submittedName>
</protein>
<evidence type="ECO:0000313" key="9">
    <source>
        <dbReference type="Proteomes" id="UP000053237"/>
    </source>
</evidence>
<sequence>MEVDDDVFSAIKPRDRPAPRLPDGLYPGTSDLRFVDPPDTFQKEQKAFYSRKASMPSLPQAPVTGRLTDDSKQILSARPRPKLMDDWSLLPSFDMPNDLGGKLYSEANSEPEQEDGLRSHMNEYVMNRSQIQDLESQNHDKVDSIDAVTKNIKEKSQAFANEEWKATEASGFCACSTEWEDFRKDMEVCFRQIEEMINLHREYFSLHAPDGLPLLEPAMEKRVLNHSILTFNKLEHLRAQFHELAIPMAPKQSSLRRNKNDDVTSDNGGKKSVRICRDGGSTCQSRRIPTNLGDKQEQTIYPMKAQPGNGMRLEEIKRSLTAVIIAKKQHGGQSEPSGENTSTFRDSCMQTEPLPISSELFNKRYNQLLHRWNSGTYLLTGRSPFPYYSAVMSASRITVIAGDATESVNLTLHPTESFPPKGLSNTRGSNVNRPLNTKWRQQTLRKWEPMLSLPLSILTCLLTGLICSALGYLILAASESKISHRIEYDAGSDTNTSDRRGAVAEQKHGSVMDIDKCRLDTSDQANSFHANHTCFVKSTLRHTILDRAYIFYELQGYYQNHRRFMSSVIRTQFTDEWRPGISTNCAPLVSAQSSYCFEGNCDAETIRTRELFPCGIVANTMFNDIFWLHYGLLPTGEVLGPTDLIQHGIARRYPSHNMKNPSWDPSSDTFLPIWNNPNMSRIIPSPLDLNITPQITDDYTNSTAWVVDPRDPYKGSGVGLENEHWRIWVELAATQPFWKPFGKINRTLPNGTILIFAVQSNFYVRSFGGSKALIISDLAWFGNRNHTLGAFFIGVGVIFLLAWVLFTARWIRGSRRLGDAASLAWKHKTK</sequence>
<evidence type="ECO:0000313" key="8">
    <source>
        <dbReference type="EMBL" id="CCI42472.1"/>
    </source>
</evidence>
<feature type="region of interest" description="Disordered" evidence="6">
    <location>
        <begin position="250"/>
        <end position="289"/>
    </location>
</feature>
<feature type="region of interest" description="Disordered" evidence="6">
    <location>
        <begin position="1"/>
        <end position="37"/>
    </location>
</feature>
<dbReference type="AlphaFoldDB" id="A0A024G833"/>
<gene>
    <name evidence="8" type="ORF">BN9_032560</name>
</gene>
<dbReference type="InterPro" id="IPR005045">
    <property type="entry name" value="CDC50/LEM3_fam"/>
</dbReference>
<evidence type="ECO:0000256" key="2">
    <source>
        <dbReference type="ARBA" id="ARBA00009457"/>
    </source>
</evidence>
<evidence type="ECO:0000256" key="3">
    <source>
        <dbReference type="ARBA" id="ARBA00022692"/>
    </source>
</evidence>
<comment type="caution">
    <text evidence="8">The sequence shown here is derived from an EMBL/GenBank/DDBJ whole genome shotgun (WGS) entry which is preliminary data.</text>
</comment>
<dbReference type="Proteomes" id="UP000053237">
    <property type="component" value="Unassembled WGS sequence"/>
</dbReference>
<dbReference type="PANTHER" id="PTHR10926">
    <property type="entry name" value="CELL CYCLE CONTROL PROTEIN 50"/>
    <property type="match status" value="1"/>
</dbReference>
<keyword evidence="5 7" id="KW-0472">Membrane</keyword>
<keyword evidence="3 7" id="KW-0812">Transmembrane</keyword>
<dbReference type="GO" id="GO:0005886">
    <property type="term" value="C:plasma membrane"/>
    <property type="evidence" value="ECO:0007669"/>
    <property type="project" value="TreeGrafter"/>
</dbReference>
<dbReference type="Pfam" id="PF03381">
    <property type="entry name" value="CDC50"/>
    <property type="match status" value="1"/>
</dbReference>
<dbReference type="EMBL" id="CAIX01000034">
    <property type="protein sequence ID" value="CCI42472.1"/>
    <property type="molecule type" value="Genomic_DNA"/>
</dbReference>
<feature type="compositionally biased region" description="Polar residues" evidence="6">
    <location>
        <begin position="331"/>
        <end position="347"/>
    </location>
</feature>
<feature type="transmembrane region" description="Helical" evidence="7">
    <location>
        <begin position="451"/>
        <end position="475"/>
    </location>
</feature>
<dbReference type="GO" id="GO:0005794">
    <property type="term" value="C:Golgi apparatus"/>
    <property type="evidence" value="ECO:0007669"/>
    <property type="project" value="TreeGrafter"/>
</dbReference>
<feature type="transmembrane region" description="Helical" evidence="7">
    <location>
        <begin position="788"/>
        <end position="806"/>
    </location>
</feature>
<reference evidence="8 9" key="1">
    <citation type="submission" date="2012-05" db="EMBL/GenBank/DDBJ databases">
        <title>Recombination and specialization in a pathogen metapopulation.</title>
        <authorList>
            <person name="Gardiner A."/>
            <person name="Kemen E."/>
            <person name="Schultz-Larsen T."/>
            <person name="MacLean D."/>
            <person name="Van Oosterhout C."/>
            <person name="Jones J.D.G."/>
        </authorList>
    </citation>
    <scope>NUCLEOTIDE SEQUENCE [LARGE SCALE GENOMIC DNA]</scope>
    <source>
        <strain evidence="8 9">Ac Nc2</strain>
    </source>
</reference>
<evidence type="ECO:0000256" key="4">
    <source>
        <dbReference type="ARBA" id="ARBA00022989"/>
    </source>
</evidence>
<dbReference type="OrthoDB" id="340608at2759"/>
<name>A0A024G833_9STRA</name>
<evidence type="ECO:0000256" key="6">
    <source>
        <dbReference type="SAM" id="MobiDB-lite"/>
    </source>
</evidence>
<feature type="region of interest" description="Disordered" evidence="6">
    <location>
        <begin position="328"/>
        <end position="347"/>
    </location>
</feature>
<accession>A0A024G833</accession>
<evidence type="ECO:0000256" key="5">
    <source>
        <dbReference type="ARBA" id="ARBA00023136"/>
    </source>
</evidence>
<dbReference type="STRING" id="65357.A0A024G833"/>
<comment type="similarity">
    <text evidence="2">Belongs to the CDC50/LEM3 family.</text>
</comment>
<dbReference type="PANTHER" id="PTHR10926:SF0">
    <property type="entry name" value="CDC50, ISOFORM A"/>
    <property type="match status" value="1"/>
</dbReference>
<evidence type="ECO:0000256" key="1">
    <source>
        <dbReference type="ARBA" id="ARBA00004141"/>
    </source>
</evidence>
<organism evidence="8 9">
    <name type="scientific">Albugo candida</name>
    <dbReference type="NCBI Taxonomy" id="65357"/>
    <lineage>
        <taxon>Eukaryota</taxon>
        <taxon>Sar</taxon>
        <taxon>Stramenopiles</taxon>
        <taxon>Oomycota</taxon>
        <taxon>Peronosporomycetes</taxon>
        <taxon>Albuginales</taxon>
        <taxon>Albuginaceae</taxon>
        <taxon>Albugo</taxon>
    </lineage>
</organism>
<comment type="subcellular location">
    <subcellularLocation>
        <location evidence="1">Membrane</location>
        <topology evidence="1">Multi-pass membrane protein</topology>
    </subcellularLocation>
</comment>
<proteinExistence type="inferred from homology"/>
<feature type="transmembrane region" description="Helical" evidence="7">
    <location>
        <begin position="748"/>
        <end position="768"/>
    </location>
</feature>